<dbReference type="HOGENOM" id="CLU_056100_0_0_1"/>
<dbReference type="PANTHER" id="PTHR12890">
    <property type="entry name" value="DREV PROTEIN"/>
    <property type="match status" value="1"/>
</dbReference>
<reference evidence="2" key="2">
    <citation type="submission" date="2024-10" db="UniProtKB">
        <authorList>
            <consortium name="EnsemblProtists"/>
        </authorList>
    </citation>
    <scope>IDENTIFICATION</scope>
</reference>
<reference evidence="3" key="1">
    <citation type="journal article" date="2013" name="Nature">
        <title>Pan genome of the phytoplankton Emiliania underpins its global distribution.</title>
        <authorList>
            <person name="Read B.A."/>
            <person name="Kegel J."/>
            <person name="Klute M.J."/>
            <person name="Kuo A."/>
            <person name="Lefebvre S.C."/>
            <person name="Maumus F."/>
            <person name="Mayer C."/>
            <person name="Miller J."/>
            <person name="Monier A."/>
            <person name="Salamov A."/>
            <person name="Young J."/>
            <person name="Aguilar M."/>
            <person name="Claverie J.M."/>
            <person name="Frickenhaus S."/>
            <person name="Gonzalez K."/>
            <person name="Herman E.K."/>
            <person name="Lin Y.C."/>
            <person name="Napier J."/>
            <person name="Ogata H."/>
            <person name="Sarno A.F."/>
            <person name="Shmutz J."/>
            <person name="Schroeder D."/>
            <person name="de Vargas C."/>
            <person name="Verret F."/>
            <person name="von Dassow P."/>
            <person name="Valentin K."/>
            <person name="Van de Peer Y."/>
            <person name="Wheeler G."/>
            <person name="Dacks J.B."/>
            <person name="Delwiche C.F."/>
            <person name="Dyhrman S.T."/>
            <person name="Glockner G."/>
            <person name="John U."/>
            <person name="Richards T."/>
            <person name="Worden A.Z."/>
            <person name="Zhang X."/>
            <person name="Grigoriev I.V."/>
            <person name="Allen A.E."/>
            <person name="Bidle K."/>
            <person name="Borodovsky M."/>
            <person name="Bowler C."/>
            <person name="Brownlee C."/>
            <person name="Cock J.M."/>
            <person name="Elias M."/>
            <person name="Gladyshev V.N."/>
            <person name="Groth M."/>
            <person name="Guda C."/>
            <person name="Hadaegh A."/>
            <person name="Iglesias-Rodriguez M.D."/>
            <person name="Jenkins J."/>
            <person name="Jones B.M."/>
            <person name="Lawson T."/>
            <person name="Leese F."/>
            <person name="Lindquist E."/>
            <person name="Lobanov A."/>
            <person name="Lomsadze A."/>
            <person name="Malik S.B."/>
            <person name="Marsh M.E."/>
            <person name="Mackinder L."/>
            <person name="Mock T."/>
            <person name="Mueller-Roeber B."/>
            <person name="Pagarete A."/>
            <person name="Parker M."/>
            <person name="Probert I."/>
            <person name="Quesneville H."/>
            <person name="Raines C."/>
            <person name="Rensing S.A."/>
            <person name="Riano-Pachon D.M."/>
            <person name="Richier S."/>
            <person name="Rokitta S."/>
            <person name="Shiraiwa Y."/>
            <person name="Soanes D.M."/>
            <person name="van der Giezen M."/>
            <person name="Wahlund T.M."/>
            <person name="Williams B."/>
            <person name="Wilson W."/>
            <person name="Wolfe G."/>
            <person name="Wurch L.L."/>
        </authorList>
    </citation>
    <scope>NUCLEOTIDE SEQUENCE</scope>
</reference>
<feature type="chain" id="PRO_5044218881" description="Methyltransferase domain-containing protein" evidence="1">
    <location>
        <begin position="24"/>
        <end position="342"/>
    </location>
</feature>
<dbReference type="InterPro" id="IPR029063">
    <property type="entry name" value="SAM-dependent_MTases_sf"/>
</dbReference>
<dbReference type="STRING" id="2903.R1DBE5"/>
<dbReference type="OMA" id="VEIGGKW"/>
<dbReference type="eggNOG" id="KOG3987">
    <property type="taxonomic scope" value="Eukaryota"/>
</dbReference>
<dbReference type="GO" id="GO:0106370">
    <property type="term" value="F:protein-L-histidine N-pros-methyltransferase activity"/>
    <property type="evidence" value="ECO:0007669"/>
    <property type="project" value="InterPro"/>
</dbReference>
<evidence type="ECO:0000256" key="1">
    <source>
        <dbReference type="SAM" id="SignalP"/>
    </source>
</evidence>
<evidence type="ECO:0008006" key="4">
    <source>
        <dbReference type="Google" id="ProtNLM"/>
    </source>
</evidence>
<dbReference type="CDD" id="cd02440">
    <property type="entry name" value="AdoMet_MTases"/>
    <property type="match status" value="1"/>
</dbReference>
<accession>A0A0D3K8X2</accession>
<dbReference type="SUPFAM" id="SSF53335">
    <property type="entry name" value="S-adenosyl-L-methionine-dependent methyltransferases"/>
    <property type="match status" value="1"/>
</dbReference>
<sequence length="342" mass="36139">MRLSSDCLRIAALLCTLTLVCLGLQLPTPALRSDPGAEAYSVDAGSLPESLRSTLIASAPDAETSAFLAASRSEAASLRGRWALLLKHKAYAVLLRIGWTRVDASAALGRVRMFVASSAQLRPLLERAAPQPPSSLLLDIGSGTGTVTHALASALGLSDGSRVTALESSAPLRRELGRRWGFRAAASLSELDPRERFQAVSLLNVLDRVDDPAGLLRSAASRLDPAGGLVVCAVVLPFRGSVQLPGDRRRPPRRPLQLRRASGHTRGFGRAAAAFVDAALEALRQGGGGAEGGRRDASLLAWTRLPYLSSSDVGRTHYSLDDAVFVLRVGGEAKRNAVGSER</sequence>
<organism evidence="2 3">
    <name type="scientific">Emiliania huxleyi (strain CCMP1516)</name>
    <dbReference type="NCBI Taxonomy" id="280463"/>
    <lineage>
        <taxon>Eukaryota</taxon>
        <taxon>Haptista</taxon>
        <taxon>Haptophyta</taxon>
        <taxon>Prymnesiophyceae</taxon>
        <taxon>Isochrysidales</taxon>
        <taxon>Noelaerhabdaceae</taxon>
        <taxon>Emiliania</taxon>
    </lineage>
</organism>
<dbReference type="GeneID" id="17277479"/>
<keyword evidence="1" id="KW-0732">Signal</keyword>
<dbReference type="InterPro" id="IPR007884">
    <property type="entry name" value="METL9"/>
</dbReference>
<dbReference type="PaxDb" id="2903-EOD32207"/>
<name>A0A0D3K8X2_EMIH1</name>
<keyword evidence="3" id="KW-1185">Reference proteome</keyword>
<dbReference type="PANTHER" id="PTHR12890:SF0">
    <property type="entry name" value="PROTEIN-L-HISTIDINE N-PROS-METHYLTRANSFERASE"/>
    <property type="match status" value="1"/>
</dbReference>
<feature type="signal peptide" evidence="1">
    <location>
        <begin position="1"/>
        <end position="23"/>
    </location>
</feature>
<dbReference type="Proteomes" id="UP000013827">
    <property type="component" value="Unassembled WGS sequence"/>
</dbReference>
<evidence type="ECO:0000313" key="3">
    <source>
        <dbReference type="Proteomes" id="UP000013827"/>
    </source>
</evidence>
<dbReference type="EnsemblProtists" id="EOD32207">
    <property type="protein sequence ID" value="EOD32207"/>
    <property type="gene ID" value="EMIHUDRAFT_202850"/>
</dbReference>
<proteinExistence type="predicted"/>
<evidence type="ECO:0000313" key="2">
    <source>
        <dbReference type="EnsemblProtists" id="EOD32207"/>
    </source>
</evidence>
<dbReference type="RefSeq" id="XP_005784636.1">
    <property type="nucleotide sequence ID" value="XM_005784579.1"/>
</dbReference>
<dbReference type="Gene3D" id="3.40.50.150">
    <property type="entry name" value="Vaccinia Virus protein VP39"/>
    <property type="match status" value="1"/>
</dbReference>
<dbReference type="KEGG" id="ehx:EMIHUDRAFT_202850"/>
<dbReference type="Pfam" id="PF05219">
    <property type="entry name" value="DREV"/>
    <property type="match status" value="1"/>
</dbReference>
<dbReference type="AlphaFoldDB" id="A0A0D3K8X2"/>
<protein>
    <recommendedName>
        <fullName evidence="4">Methyltransferase domain-containing protein</fullName>
    </recommendedName>
</protein>